<dbReference type="Proteomes" id="UP000612362">
    <property type="component" value="Unassembled WGS sequence"/>
</dbReference>
<accession>A0A8J3HUY6</accession>
<comment type="caution">
    <text evidence="1">The sequence shown here is derived from an EMBL/GenBank/DDBJ whole genome shotgun (WGS) entry which is preliminary data.</text>
</comment>
<keyword evidence="2" id="KW-1185">Reference proteome</keyword>
<organism evidence="1 2">
    <name type="scientific">Ktedonospora formicarum</name>
    <dbReference type="NCBI Taxonomy" id="2778364"/>
    <lineage>
        <taxon>Bacteria</taxon>
        <taxon>Bacillati</taxon>
        <taxon>Chloroflexota</taxon>
        <taxon>Ktedonobacteria</taxon>
        <taxon>Ktedonobacterales</taxon>
        <taxon>Ktedonobacteraceae</taxon>
        <taxon>Ktedonospora</taxon>
    </lineage>
</organism>
<reference evidence="1" key="1">
    <citation type="submission" date="2020-10" db="EMBL/GenBank/DDBJ databases">
        <title>Taxonomic study of unclassified bacteria belonging to the class Ktedonobacteria.</title>
        <authorList>
            <person name="Yabe S."/>
            <person name="Wang C.M."/>
            <person name="Zheng Y."/>
            <person name="Sakai Y."/>
            <person name="Cavaletti L."/>
            <person name="Monciardini P."/>
            <person name="Donadio S."/>
        </authorList>
    </citation>
    <scope>NUCLEOTIDE SEQUENCE</scope>
    <source>
        <strain evidence="1">SOSP1-1</strain>
    </source>
</reference>
<protein>
    <submittedName>
        <fullName evidence="1">Uncharacterized protein</fullName>
    </submittedName>
</protein>
<dbReference type="AlphaFoldDB" id="A0A8J3HUY6"/>
<evidence type="ECO:0000313" key="2">
    <source>
        <dbReference type="Proteomes" id="UP000612362"/>
    </source>
</evidence>
<gene>
    <name evidence="1" type="ORF">KSX_26850</name>
</gene>
<evidence type="ECO:0000313" key="1">
    <source>
        <dbReference type="EMBL" id="GHO44522.1"/>
    </source>
</evidence>
<proteinExistence type="predicted"/>
<sequence>MNPRLLKAVVETVRDLYLEQNTVIQKSFNPIAKEFRIEKAWKQDNTTFVEGWVSTEDEDLQKDTVPPESFLGAIDDYFSRSAPLSMNHDLTKLPVGHAQKAVLVRDGNILHTALHPRDPAEFENFEAKGTGLYARFAVTDPDAADAVLSNNIGAFSWIGNVTHYTRKANGGKHFLKVSPFIESTLAAYPVNQKAVITAAKAYGLVPEE</sequence>
<name>A0A8J3HUY6_9CHLR</name>
<dbReference type="EMBL" id="BNJF01000001">
    <property type="protein sequence ID" value="GHO44522.1"/>
    <property type="molecule type" value="Genomic_DNA"/>
</dbReference>
<dbReference type="RefSeq" id="WP_220193907.1">
    <property type="nucleotide sequence ID" value="NZ_BNJF01000001.1"/>
</dbReference>